<evidence type="ECO:0000259" key="5">
    <source>
        <dbReference type="Pfam" id="PF08531"/>
    </source>
</evidence>
<reference evidence="8 9" key="1">
    <citation type="submission" date="2016-10" db="EMBL/GenBank/DDBJ databases">
        <authorList>
            <person name="de Groot N.N."/>
        </authorList>
    </citation>
    <scope>NUCLEOTIDE SEQUENCE [LARGE SCALE GENOMIC DNA]</scope>
    <source>
        <strain evidence="8 9">AR40</strain>
    </source>
</reference>
<evidence type="ECO:0000259" key="4">
    <source>
        <dbReference type="Pfam" id="PF05592"/>
    </source>
</evidence>
<organism evidence="8 9">
    <name type="scientific">Butyrivibrio fibrisolvens</name>
    <dbReference type="NCBI Taxonomy" id="831"/>
    <lineage>
        <taxon>Bacteria</taxon>
        <taxon>Bacillati</taxon>
        <taxon>Bacillota</taxon>
        <taxon>Clostridia</taxon>
        <taxon>Lachnospirales</taxon>
        <taxon>Lachnospiraceae</taxon>
        <taxon>Butyrivibrio</taxon>
    </lineage>
</organism>
<dbReference type="AlphaFoldDB" id="A0A1H9SEV0"/>
<dbReference type="SUPFAM" id="SSF48208">
    <property type="entry name" value="Six-hairpin glycosidases"/>
    <property type="match status" value="1"/>
</dbReference>
<dbReference type="GO" id="GO:0030596">
    <property type="term" value="F:alpha-L-rhamnosidase activity"/>
    <property type="evidence" value="ECO:0007669"/>
    <property type="project" value="UniProtKB-EC"/>
</dbReference>
<dbReference type="InterPro" id="IPR013737">
    <property type="entry name" value="Bac_rhamnosid_N"/>
</dbReference>
<feature type="domain" description="Alpha-L-rhamnosidase C-terminal" evidence="7">
    <location>
        <begin position="682"/>
        <end position="747"/>
    </location>
</feature>
<dbReference type="InterPro" id="IPR035396">
    <property type="entry name" value="Bac_rhamnosid6H"/>
</dbReference>
<evidence type="ECO:0000256" key="2">
    <source>
        <dbReference type="ARBA" id="ARBA00012652"/>
    </source>
</evidence>
<dbReference type="InterPro" id="IPR016007">
    <property type="entry name" value="Alpha_rhamnosid"/>
</dbReference>
<feature type="domain" description="Alpha-L-rhamnosidase six-hairpin glycosidase" evidence="6">
    <location>
        <begin position="316"/>
        <end position="673"/>
    </location>
</feature>
<comment type="catalytic activity">
    <reaction evidence="1">
        <text>Hydrolysis of terminal non-reducing alpha-L-rhamnose residues in alpha-L-rhamnosides.</text>
        <dbReference type="EC" id="3.2.1.40"/>
    </reaction>
</comment>
<evidence type="ECO:0000313" key="9">
    <source>
        <dbReference type="Proteomes" id="UP000182584"/>
    </source>
</evidence>
<evidence type="ECO:0000313" key="8">
    <source>
        <dbReference type="EMBL" id="SER83491.1"/>
    </source>
</evidence>
<accession>A0A1H9SEV0</accession>
<dbReference type="InterPro" id="IPR008902">
    <property type="entry name" value="Rhamnosid_concanavalin"/>
</dbReference>
<evidence type="ECO:0000256" key="1">
    <source>
        <dbReference type="ARBA" id="ARBA00001445"/>
    </source>
</evidence>
<dbReference type="Gene3D" id="1.50.10.10">
    <property type="match status" value="1"/>
</dbReference>
<dbReference type="Pfam" id="PF17390">
    <property type="entry name" value="Bac_rhamnosid_C"/>
    <property type="match status" value="1"/>
</dbReference>
<sequence length="753" mass="84611">MEAAKIFEKAKWISPETVTEPDKRKGAGYLRTTFSYIEGKVSIYATAHGLYEILINGREITDARLTPGCDEYDKRLQYQEYEITEVLKPGENEIFVTLGDGWYRGCNGIDGVRNLYGDDISFLCAIVGDGNLENPLLVTDRSWDACENGPIKLTDLELGETCDADAGFGEWHKAGEMSFDKRNLTAQKAPFITEHEVFEGRLITTPSGESVFDFGQNLAGYTSFVVENAKGGEKICLGHGETLDENGNFTISNFQPGDRNKSGGIKQEINYICKPGRNEFKPHFSMFGFRYAKITGDILPSDIQIKSIAVYSDMKETAGFECGVDAVNKLFANSVWSMKSNFCDIPTDCPTRERAGWTGDAAVFVRTGAYLMDCRGVYEKWLANVRIGQHSDGKMAYICPKNSNPGKIAEMFSASVGWGDAAVLVPWNLYRIYGDEQILKDNYEMMKKWVDFLGRRAGKSKLKNRFGKNPYRKYIIDTGMDYGEWCEPGADVMKTMMSAFKDGQPEVATAYYAYSSGILAKISELLGNGADADKYKEISEKATEAYRYLVLKDGHIRSDRQCEYVRPLAFCLLPVKEAVEAAKDLNELIVKNDYHLNTGFLSTPFLCSVLADHGYVDTAYRLLLQKSYPSWLYAVEKGATTIWETWDGVREDGTVHDSLNHYSYGAVSGWLLSGVLGIRYDFDKVLIKPLPDERLKYAKGYYDSPKGRIVSEWKYIESSNSFAYRFEIPEGMEAELELPGEEKRILTSGSYEI</sequence>
<dbReference type="Gene3D" id="2.60.120.260">
    <property type="entry name" value="Galactose-binding domain-like"/>
    <property type="match status" value="2"/>
</dbReference>
<dbReference type="RefSeq" id="WP_074756122.1">
    <property type="nucleotide sequence ID" value="NZ_FOGJ01000012.1"/>
</dbReference>
<evidence type="ECO:0000259" key="6">
    <source>
        <dbReference type="Pfam" id="PF17389"/>
    </source>
</evidence>
<dbReference type="InterPro" id="IPR008928">
    <property type="entry name" value="6-hairpin_glycosidase_sf"/>
</dbReference>
<gene>
    <name evidence="8" type="ORF">SAMN04487884_11216</name>
</gene>
<dbReference type="PANTHER" id="PTHR33307:SF6">
    <property type="entry name" value="ALPHA-RHAMNOSIDASE (EUROFUNG)-RELATED"/>
    <property type="match status" value="1"/>
</dbReference>
<protein>
    <recommendedName>
        <fullName evidence="2">alpha-L-rhamnosidase</fullName>
        <ecNumber evidence="2">3.2.1.40</ecNumber>
    </recommendedName>
</protein>
<dbReference type="EC" id="3.2.1.40" evidence="2"/>
<dbReference type="Pfam" id="PF17389">
    <property type="entry name" value="Bac_rhamnosid6H"/>
    <property type="match status" value="1"/>
</dbReference>
<dbReference type="GO" id="GO:0005975">
    <property type="term" value="P:carbohydrate metabolic process"/>
    <property type="evidence" value="ECO:0007669"/>
    <property type="project" value="InterPro"/>
</dbReference>
<dbReference type="Gene3D" id="2.60.420.10">
    <property type="entry name" value="Maltose phosphorylase, domain 3"/>
    <property type="match status" value="1"/>
</dbReference>
<dbReference type="Pfam" id="PF08531">
    <property type="entry name" value="Bac_rhamnosid_N"/>
    <property type="match status" value="1"/>
</dbReference>
<dbReference type="EMBL" id="FOGJ01000012">
    <property type="protein sequence ID" value="SER83491.1"/>
    <property type="molecule type" value="Genomic_DNA"/>
</dbReference>
<feature type="domain" description="Alpha-L-rhamnosidase concanavalin-like" evidence="4">
    <location>
        <begin position="204"/>
        <end position="297"/>
    </location>
</feature>
<keyword evidence="3" id="KW-0378">Hydrolase</keyword>
<dbReference type="PANTHER" id="PTHR33307">
    <property type="entry name" value="ALPHA-RHAMNOSIDASE (EUROFUNG)"/>
    <property type="match status" value="1"/>
</dbReference>
<evidence type="ECO:0000256" key="3">
    <source>
        <dbReference type="ARBA" id="ARBA00022801"/>
    </source>
</evidence>
<evidence type="ECO:0000259" key="7">
    <source>
        <dbReference type="Pfam" id="PF17390"/>
    </source>
</evidence>
<dbReference type="OrthoDB" id="9761045at2"/>
<feature type="domain" description="Bacterial alpha-L-rhamnosidase N-terminal" evidence="5">
    <location>
        <begin position="41"/>
        <end position="183"/>
    </location>
</feature>
<proteinExistence type="predicted"/>
<dbReference type="Pfam" id="PF05592">
    <property type="entry name" value="Bac_rhamnosid"/>
    <property type="match status" value="1"/>
</dbReference>
<name>A0A1H9SEV0_BUTFI</name>
<dbReference type="Proteomes" id="UP000182584">
    <property type="component" value="Unassembled WGS sequence"/>
</dbReference>
<dbReference type="eggNOG" id="COG3408">
    <property type="taxonomic scope" value="Bacteria"/>
</dbReference>
<dbReference type="InterPro" id="IPR012341">
    <property type="entry name" value="6hp_glycosidase-like_sf"/>
</dbReference>
<dbReference type="InterPro" id="IPR035398">
    <property type="entry name" value="Bac_rhamnosid_C"/>
</dbReference>